<comment type="similarity">
    <text evidence="2">Belongs to the major facilitator superfamily. Monocarboxylate porter (TC 2.A.1.13) family.</text>
</comment>
<dbReference type="AlphaFoldDB" id="A0A177DYP8"/>
<keyword evidence="4" id="KW-0812">Transmembrane</keyword>
<feature type="transmembrane region" description="Helical" evidence="4">
    <location>
        <begin position="280"/>
        <end position="303"/>
    </location>
</feature>
<feature type="transmembrane region" description="Helical" evidence="4">
    <location>
        <begin position="180"/>
        <end position="201"/>
    </location>
</feature>
<dbReference type="InterPro" id="IPR036259">
    <property type="entry name" value="MFS_trans_sf"/>
</dbReference>
<feature type="transmembrane region" description="Helical" evidence="4">
    <location>
        <begin position="213"/>
        <end position="233"/>
    </location>
</feature>
<evidence type="ECO:0000256" key="2">
    <source>
        <dbReference type="ARBA" id="ARBA00006727"/>
    </source>
</evidence>
<proteinExistence type="inferred from homology"/>
<dbReference type="RefSeq" id="XP_018389721.1">
    <property type="nucleotide sequence ID" value="XM_018531977.1"/>
</dbReference>
<gene>
    <name evidence="6" type="ORF">CC77DRAFT_510235</name>
</gene>
<feature type="transmembrane region" description="Helical" evidence="4">
    <location>
        <begin position="123"/>
        <end position="145"/>
    </location>
</feature>
<feature type="transmembrane region" description="Helical" evidence="4">
    <location>
        <begin position="49"/>
        <end position="68"/>
    </location>
</feature>
<dbReference type="InterPro" id="IPR020846">
    <property type="entry name" value="MFS_dom"/>
</dbReference>
<evidence type="ECO:0000313" key="7">
    <source>
        <dbReference type="Proteomes" id="UP000077248"/>
    </source>
</evidence>
<keyword evidence="7" id="KW-1185">Reference proteome</keyword>
<dbReference type="GO" id="GO:0016020">
    <property type="term" value="C:membrane"/>
    <property type="evidence" value="ECO:0007669"/>
    <property type="project" value="UniProtKB-SubCell"/>
</dbReference>
<accession>A0A177DYP8</accession>
<dbReference type="Proteomes" id="UP000077248">
    <property type="component" value="Unassembled WGS sequence"/>
</dbReference>
<dbReference type="GO" id="GO:0022857">
    <property type="term" value="F:transmembrane transporter activity"/>
    <property type="evidence" value="ECO:0007669"/>
    <property type="project" value="InterPro"/>
</dbReference>
<dbReference type="InterPro" id="IPR011701">
    <property type="entry name" value="MFS"/>
</dbReference>
<dbReference type="SUPFAM" id="SSF103473">
    <property type="entry name" value="MFS general substrate transporter"/>
    <property type="match status" value="1"/>
</dbReference>
<dbReference type="PANTHER" id="PTHR11360:SF287">
    <property type="entry name" value="MFS MONOCARBOXYLATE TRANSPORTER"/>
    <property type="match status" value="1"/>
</dbReference>
<dbReference type="Pfam" id="PF07690">
    <property type="entry name" value="MFS_1"/>
    <property type="match status" value="1"/>
</dbReference>
<feature type="compositionally biased region" description="Basic and acidic residues" evidence="3">
    <location>
        <begin position="20"/>
        <end position="32"/>
    </location>
</feature>
<dbReference type="Gene3D" id="1.20.1250.20">
    <property type="entry name" value="MFS general substrate transporter like domains"/>
    <property type="match status" value="2"/>
</dbReference>
<feature type="transmembrane region" description="Helical" evidence="4">
    <location>
        <begin position="418"/>
        <end position="438"/>
    </location>
</feature>
<evidence type="ECO:0000313" key="6">
    <source>
        <dbReference type="EMBL" id="OAG24300.1"/>
    </source>
</evidence>
<protein>
    <submittedName>
        <fullName evidence="6">MFS general substrate transporter</fullName>
    </submittedName>
</protein>
<feature type="transmembrane region" description="Helical" evidence="4">
    <location>
        <begin position="315"/>
        <end position="337"/>
    </location>
</feature>
<feature type="transmembrane region" description="Helical" evidence="4">
    <location>
        <begin position="343"/>
        <end position="365"/>
    </location>
</feature>
<evidence type="ECO:0000256" key="1">
    <source>
        <dbReference type="ARBA" id="ARBA00004141"/>
    </source>
</evidence>
<evidence type="ECO:0000259" key="5">
    <source>
        <dbReference type="PROSITE" id="PS50850"/>
    </source>
</evidence>
<dbReference type="InterPro" id="IPR050327">
    <property type="entry name" value="Proton-linked_MCT"/>
</dbReference>
<keyword evidence="4" id="KW-0472">Membrane</keyword>
<feature type="transmembrane region" description="Helical" evidence="4">
    <location>
        <begin position="88"/>
        <end position="111"/>
    </location>
</feature>
<feature type="domain" description="Major facilitator superfamily (MFS) profile" evidence="5">
    <location>
        <begin position="252"/>
        <end position="444"/>
    </location>
</feature>
<evidence type="ECO:0000256" key="4">
    <source>
        <dbReference type="SAM" id="Phobius"/>
    </source>
</evidence>
<reference evidence="6 7" key="1">
    <citation type="submission" date="2016-05" db="EMBL/GenBank/DDBJ databases">
        <title>Comparative analysis of secretome profiles of manganese(II)-oxidizing ascomycete fungi.</title>
        <authorList>
            <consortium name="DOE Joint Genome Institute"/>
            <person name="Zeiner C.A."/>
            <person name="Purvine S.O."/>
            <person name="Zink E.M."/>
            <person name="Wu S."/>
            <person name="Pasa-Tolic L."/>
            <person name="Chaput D.L."/>
            <person name="Haridas S."/>
            <person name="Grigoriev I.V."/>
            <person name="Santelli C.M."/>
            <person name="Hansel C.M."/>
        </authorList>
    </citation>
    <scope>NUCLEOTIDE SEQUENCE [LARGE SCALE GENOMIC DNA]</scope>
    <source>
        <strain evidence="6 7">SRC1lrK2f</strain>
    </source>
</reference>
<feature type="compositionally biased region" description="Polar residues" evidence="3">
    <location>
        <begin position="1"/>
        <end position="19"/>
    </location>
</feature>
<organism evidence="6 7">
    <name type="scientific">Alternaria alternata</name>
    <name type="common">Alternaria rot fungus</name>
    <name type="synonym">Torula alternata</name>
    <dbReference type="NCBI Taxonomy" id="5599"/>
    <lineage>
        <taxon>Eukaryota</taxon>
        <taxon>Fungi</taxon>
        <taxon>Dikarya</taxon>
        <taxon>Ascomycota</taxon>
        <taxon>Pezizomycotina</taxon>
        <taxon>Dothideomycetes</taxon>
        <taxon>Pleosporomycetidae</taxon>
        <taxon>Pleosporales</taxon>
        <taxon>Pleosporineae</taxon>
        <taxon>Pleosporaceae</taxon>
        <taxon>Alternaria</taxon>
        <taxon>Alternaria sect. Alternaria</taxon>
        <taxon>Alternaria alternata complex</taxon>
    </lineage>
</organism>
<dbReference type="EMBL" id="KV441471">
    <property type="protein sequence ID" value="OAG24300.1"/>
    <property type="molecule type" value="Genomic_DNA"/>
</dbReference>
<dbReference type="PROSITE" id="PS50850">
    <property type="entry name" value="MFS"/>
    <property type="match status" value="1"/>
</dbReference>
<dbReference type="PANTHER" id="PTHR11360">
    <property type="entry name" value="MONOCARBOXYLATE TRANSPORTER"/>
    <property type="match status" value="1"/>
</dbReference>
<dbReference type="KEGG" id="aalt:CC77DRAFT_510235"/>
<dbReference type="OMA" id="NPLKLGF"/>
<sequence length="444" mass="48120">MATRSQSALVSTSTTPDNQSRFELETSSRWNDEPENETLLPPIDGGKDAWLFLAAAFVIEMMVWGFPWSYGIFQEYYSSSLPFSGASGIPAIGTSAMGILYMVAPFTFGSLIRWPHHKRKAMVAGLLIMCLSLGLSSLCTTVPQLIVTQGILYGIGGAVTYSPVVTFLDEWFVKRKGLAFGIMWAGTGLGGILIPLLLQFLLNNYGFRTALRIWTIVLFVVGLPLTFFLKPRLPVPATTRSRITFTFLTNRSFWILQFGNIMQGLGFFVPSIYLPTYTKALGFSSAVSALPIILINMAAVIGSISMGSIVDRTHVTTAILISTIGAMLSVFLIWGFSTSLPPLLIFCFMYGLFAGSFTNTWPGILRTVQMSTGQTESSMVFSFLSMGRGIGNVVSGPVSEALLKMGNVGDHGLYGTPYGSLVVWTGISAALGGVSIIGRRVGWL</sequence>
<feature type="transmembrane region" description="Helical" evidence="4">
    <location>
        <begin position="253"/>
        <end position="274"/>
    </location>
</feature>
<comment type="subcellular location">
    <subcellularLocation>
        <location evidence="1">Membrane</location>
        <topology evidence="1">Multi-pass membrane protein</topology>
    </subcellularLocation>
</comment>
<keyword evidence="4" id="KW-1133">Transmembrane helix</keyword>
<dbReference type="VEuPathDB" id="FungiDB:CC77DRAFT_510235"/>
<feature type="region of interest" description="Disordered" evidence="3">
    <location>
        <begin position="1"/>
        <end position="37"/>
    </location>
</feature>
<evidence type="ECO:0000256" key="3">
    <source>
        <dbReference type="SAM" id="MobiDB-lite"/>
    </source>
</evidence>
<dbReference type="GeneID" id="29117571"/>
<name>A0A177DYP8_ALTAL</name>